<comment type="caution">
    <text evidence="2">The sequence shown here is derived from an EMBL/GenBank/DDBJ whole genome shotgun (WGS) entry which is preliminary data.</text>
</comment>
<feature type="signal peptide" evidence="1">
    <location>
        <begin position="1"/>
        <end position="24"/>
    </location>
</feature>
<evidence type="ECO:0000313" key="2">
    <source>
        <dbReference type="EMBL" id="OGY41435.1"/>
    </source>
</evidence>
<evidence type="ECO:0008006" key="4">
    <source>
        <dbReference type="Google" id="ProtNLM"/>
    </source>
</evidence>
<dbReference type="EMBL" id="MHHZ01000018">
    <property type="protein sequence ID" value="OGY41435.1"/>
    <property type="molecule type" value="Genomic_DNA"/>
</dbReference>
<organism evidence="2 3">
    <name type="scientific">Candidatus Buchananbacteria bacterium RBG_13_36_9</name>
    <dbReference type="NCBI Taxonomy" id="1797530"/>
    <lineage>
        <taxon>Bacteria</taxon>
        <taxon>Candidatus Buchananiibacteriota</taxon>
    </lineage>
</organism>
<sequence>MKPKYFLNIVLIFLLVGFFQPVLAQTNATDLGNCSYEIKVKIAFEFAQEISVTQSQELLVKWQDSINFVWNNNSAKYFNPGCRADYKFELSKLPAGQSCRNQDSIHCFKVMATEKNTRGNIADAQLVLANSGLKSKGEWTTATTGLNAAHEAGHLIGLKDEYHYNKVWINDNYQTSGQQSIMAQTWDKVSALAEHSSQILSKAGFTPVNLQAQENFINLKNLTSQYYSSPLQNKTIYLPAQEIVGALIKGKTDPAVYLVDKDGKLRHLVNEQVAASIAGNDWAKKIIYLDDSLVYTYQFGEPLY</sequence>
<evidence type="ECO:0000313" key="3">
    <source>
        <dbReference type="Proteomes" id="UP000176498"/>
    </source>
</evidence>
<dbReference type="Proteomes" id="UP000176498">
    <property type="component" value="Unassembled WGS sequence"/>
</dbReference>
<proteinExistence type="predicted"/>
<reference evidence="2 3" key="1">
    <citation type="journal article" date="2016" name="Nat. Commun.">
        <title>Thousands of microbial genomes shed light on interconnected biogeochemical processes in an aquifer system.</title>
        <authorList>
            <person name="Anantharaman K."/>
            <person name="Brown C.T."/>
            <person name="Hug L.A."/>
            <person name="Sharon I."/>
            <person name="Castelle C.J."/>
            <person name="Probst A.J."/>
            <person name="Thomas B.C."/>
            <person name="Singh A."/>
            <person name="Wilkins M.J."/>
            <person name="Karaoz U."/>
            <person name="Brodie E.L."/>
            <person name="Williams K.H."/>
            <person name="Hubbard S.S."/>
            <person name="Banfield J.F."/>
        </authorList>
    </citation>
    <scope>NUCLEOTIDE SEQUENCE [LARGE SCALE GENOMIC DNA]</scope>
</reference>
<dbReference type="SUPFAM" id="SSF55486">
    <property type="entry name" value="Metalloproteases ('zincins'), catalytic domain"/>
    <property type="match status" value="1"/>
</dbReference>
<name>A0A1G1XMS3_9BACT</name>
<protein>
    <recommendedName>
        <fullName evidence="4">Peptidase M10 metallopeptidase domain-containing protein</fullName>
    </recommendedName>
</protein>
<accession>A0A1G1XMS3</accession>
<keyword evidence="1" id="KW-0732">Signal</keyword>
<feature type="chain" id="PRO_5009581341" description="Peptidase M10 metallopeptidase domain-containing protein" evidence="1">
    <location>
        <begin position="25"/>
        <end position="304"/>
    </location>
</feature>
<dbReference type="AlphaFoldDB" id="A0A1G1XMS3"/>
<gene>
    <name evidence="2" type="ORF">A2Y82_00770</name>
</gene>
<evidence type="ECO:0000256" key="1">
    <source>
        <dbReference type="SAM" id="SignalP"/>
    </source>
</evidence>